<keyword evidence="2" id="KW-1185">Reference proteome</keyword>
<dbReference type="AlphaFoldDB" id="A0A8S9XNU0"/>
<gene>
    <name evidence="1" type="ORF">GE061_015455</name>
</gene>
<dbReference type="EMBL" id="WIXP02000006">
    <property type="protein sequence ID" value="KAF6209706.1"/>
    <property type="molecule type" value="Genomic_DNA"/>
</dbReference>
<reference evidence="1" key="1">
    <citation type="journal article" date="2021" name="Mol. Ecol. Resour.">
        <title>Apolygus lucorum genome provides insights into omnivorousness and mesophyll feeding.</title>
        <authorList>
            <person name="Liu Y."/>
            <person name="Liu H."/>
            <person name="Wang H."/>
            <person name="Huang T."/>
            <person name="Liu B."/>
            <person name="Yang B."/>
            <person name="Yin L."/>
            <person name="Li B."/>
            <person name="Zhang Y."/>
            <person name="Zhang S."/>
            <person name="Jiang F."/>
            <person name="Zhang X."/>
            <person name="Ren Y."/>
            <person name="Wang B."/>
            <person name="Wang S."/>
            <person name="Lu Y."/>
            <person name="Wu K."/>
            <person name="Fan W."/>
            <person name="Wang G."/>
        </authorList>
    </citation>
    <scope>NUCLEOTIDE SEQUENCE</scope>
    <source>
        <strain evidence="1">12Hb</strain>
    </source>
</reference>
<sequence>MFLSIRTTKRLTTLSSKFLTTLLSKFLATSSFMGYTMSFLTSSELFQIKEIESAAPSRMICCQEAGDSKHHEHSRPGSHHIAQFLNKQEVQSLVTQPWAKHPAIIR</sequence>
<comment type="caution">
    <text evidence="1">The sequence shown here is derived from an EMBL/GenBank/DDBJ whole genome shotgun (WGS) entry which is preliminary data.</text>
</comment>
<evidence type="ECO:0000313" key="2">
    <source>
        <dbReference type="Proteomes" id="UP000466442"/>
    </source>
</evidence>
<dbReference type="Proteomes" id="UP000466442">
    <property type="component" value="Unassembled WGS sequence"/>
</dbReference>
<protein>
    <submittedName>
        <fullName evidence="1">Uncharacterized protein</fullName>
    </submittedName>
</protein>
<accession>A0A8S9XNU0</accession>
<name>A0A8S9XNU0_APOLU</name>
<organism evidence="1 2">
    <name type="scientific">Apolygus lucorum</name>
    <name type="common">Small green plant bug</name>
    <name type="synonym">Lygocoris lucorum</name>
    <dbReference type="NCBI Taxonomy" id="248454"/>
    <lineage>
        <taxon>Eukaryota</taxon>
        <taxon>Metazoa</taxon>
        <taxon>Ecdysozoa</taxon>
        <taxon>Arthropoda</taxon>
        <taxon>Hexapoda</taxon>
        <taxon>Insecta</taxon>
        <taxon>Pterygota</taxon>
        <taxon>Neoptera</taxon>
        <taxon>Paraneoptera</taxon>
        <taxon>Hemiptera</taxon>
        <taxon>Heteroptera</taxon>
        <taxon>Panheteroptera</taxon>
        <taxon>Cimicomorpha</taxon>
        <taxon>Miridae</taxon>
        <taxon>Mirini</taxon>
        <taxon>Apolygus</taxon>
    </lineage>
</organism>
<proteinExistence type="predicted"/>
<evidence type="ECO:0000313" key="1">
    <source>
        <dbReference type="EMBL" id="KAF6209706.1"/>
    </source>
</evidence>